<keyword evidence="3" id="KW-0862">Zinc</keyword>
<keyword evidence="2 4" id="KW-0863">Zinc-finger</keyword>
<dbReference type="Proteomes" id="UP001159427">
    <property type="component" value="Unassembled WGS sequence"/>
</dbReference>
<evidence type="ECO:0000313" key="7">
    <source>
        <dbReference type="Proteomes" id="UP001159427"/>
    </source>
</evidence>
<evidence type="ECO:0000259" key="5">
    <source>
        <dbReference type="PROSITE" id="PS50016"/>
    </source>
</evidence>
<evidence type="ECO:0000256" key="3">
    <source>
        <dbReference type="ARBA" id="ARBA00022833"/>
    </source>
</evidence>
<evidence type="ECO:0000256" key="2">
    <source>
        <dbReference type="ARBA" id="ARBA00022771"/>
    </source>
</evidence>
<protein>
    <recommendedName>
        <fullName evidence="5">PHD-type domain-containing protein</fullName>
    </recommendedName>
</protein>
<reference evidence="6 7" key="1">
    <citation type="submission" date="2022-05" db="EMBL/GenBank/DDBJ databases">
        <authorList>
            <consortium name="Genoscope - CEA"/>
            <person name="William W."/>
        </authorList>
    </citation>
    <scope>NUCLEOTIDE SEQUENCE [LARGE SCALE GENOMIC DNA]</scope>
</reference>
<keyword evidence="1" id="KW-0479">Metal-binding</keyword>
<evidence type="ECO:0000256" key="1">
    <source>
        <dbReference type="ARBA" id="ARBA00022723"/>
    </source>
</evidence>
<accession>A0ABN8S030</accession>
<proteinExistence type="predicted"/>
<evidence type="ECO:0000256" key="4">
    <source>
        <dbReference type="PROSITE-ProRule" id="PRU00146"/>
    </source>
</evidence>
<organism evidence="6 7">
    <name type="scientific">Porites evermanni</name>
    <dbReference type="NCBI Taxonomy" id="104178"/>
    <lineage>
        <taxon>Eukaryota</taxon>
        <taxon>Metazoa</taxon>
        <taxon>Cnidaria</taxon>
        <taxon>Anthozoa</taxon>
        <taxon>Hexacorallia</taxon>
        <taxon>Scleractinia</taxon>
        <taxon>Fungiina</taxon>
        <taxon>Poritidae</taxon>
        <taxon>Porites</taxon>
    </lineage>
</organism>
<dbReference type="InterPro" id="IPR001965">
    <property type="entry name" value="Znf_PHD"/>
</dbReference>
<dbReference type="EMBL" id="CALNXI010002222">
    <property type="protein sequence ID" value="CAH3184903.1"/>
    <property type="molecule type" value="Genomic_DNA"/>
</dbReference>
<name>A0ABN8S030_9CNID</name>
<keyword evidence="7" id="KW-1185">Reference proteome</keyword>
<dbReference type="InterPro" id="IPR019787">
    <property type="entry name" value="Znf_PHD-finger"/>
</dbReference>
<sequence>MFSSRFSENFKKWYCPHCSRLPQFKRGKKAKQSAQSTPVIQGALNCDTICTCQSKPNSTNKLLECHGATCKSGKYFHLHCLNLKRMPNNAKTTWKCAGCKKANASATATTTYDDVTFVQEKKGKINKQSPLAILEESDYQIILNPLGWLNCDIIHMAQVLLHEAKPSIEGFQRPTLGPARNFDVVSAEFIQLLHTGNDHWVCISSIGCVPGYVNLYD</sequence>
<dbReference type="SMART" id="SM00249">
    <property type="entry name" value="PHD"/>
    <property type="match status" value="1"/>
</dbReference>
<dbReference type="InterPro" id="IPR011011">
    <property type="entry name" value="Znf_FYVE_PHD"/>
</dbReference>
<gene>
    <name evidence="6" type="ORF">PEVE_00015790</name>
</gene>
<feature type="non-terminal residue" evidence="6">
    <location>
        <position position="217"/>
    </location>
</feature>
<feature type="domain" description="PHD-type" evidence="5">
    <location>
        <begin position="47"/>
        <end position="102"/>
    </location>
</feature>
<comment type="caution">
    <text evidence="6">The sequence shown here is derived from an EMBL/GenBank/DDBJ whole genome shotgun (WGS) entry which is preliminary data.</text>
</comment>
<dbReference type="InterPro" id="IPR013083">
    <property type="entry name" value="Znf_RING/FYVE/PHD"/>
</dbReference>
<dbReference type="PANTHER" id="PTHR34718">
    <property type="entry name" value="PHD-TYPE DOMAIN-CONTAINING PROTEIN"/>
    <property type="match status" value="1"/>
</dbReference>
<dbReference type="Gene3D" id="3.30.40.10">
    <property type="entry name" value="Zinc/RING finger domain, C3HC4 (zinc finger)"/>
    <property type="match status" value="1"/>
</dbReference>
<dbReference type="SUPFAM" id="SSF57903">
    <property type="entry name" value="FYVE/PHD zinc finger"/>
    <property type="match status" value="1"/>
</dbReference>
<evidence type="ECO:0000313" key="6">
    <source>
        <dbReference type="EMBL" id="CAH3184903.1"/>
    </source>
</evidence>
<dbReference type="PROSITE" id="PS50016">
    <property type="entry name" value="ZF_PHD_2"/>
    <property type="match status" value="1"/>
</dbReference>
<dbReference type="PANTHER" id="PTHR34718:SF2">
    <property type="entry name" value="PHD-TYPE DOMAIN-CONTAINING PROTEIN"/>
    <property type="match status" value="1"/>
</dbReference>